<feature type="region of interest" description="Disordered" evidence="1">
    <location>
        <begin position="199"/>
        <end position="221"/>
    </location>
</feature>
<evidence type="ECO:0000313" key="4">
    <source>
        <dbReference type="Proteomes" id="UP000539111"/>
    </source>
</evidence>
<gene>
    <name evidence="3" type="ORF">BJY26_002360</name>
</gene>
<name>A0A7Z0D387_9MICO</name>
<dbReference type="Proteomes" id="UP000539111">
    <property type="component" value="Unassembled WGS sequence"/>
</dbReference>
<accession>A0A7Z0D387</accession>
<evidence type="ECO:0000259" key="2">
    <source>
        <dbReference type="Pfam" id="PF02698"/>
    </source>
</evidence>
<dbReference type="GO" id="GO:0005886">
    <property type="term" value="C:plasma membrane"/>
    <property type="evidence" value="ECO:0007669"/>
    <property type="project" value="TreeGrafter"/>
</dbReference>
<dbReference type="Gene3D" id="3.40.50.620">
    <property type="entry name" value="HUPs"/>
    <property type="match status" value="1"/>
</dbReference>
<dbReference type="Pfam" id="PF02698">
    <property type="entry name" value="DUF218"/>
    <property type="match status" value="1"/>
</dbReference>
<proteinExistence type="predicted"/>
<dbReference type="PANTHER" id="PTHR30336">
    <property type="entry name" value="INNER MEMBRANE PROTEIN, PROBABLE PERMEASE"/>
    <property type="match status" value="1"/>
</dbReference>
<organism evidence="3 4">
    <name type="scientific">Spelaeicoccus albus</name>
    <dbReference type="NCBI Taxonomy" id="1280376"/>
    <lineage>
        <taxon>Bacteria</taxon>
        <taxon>Bacillati</taxon>
        <taxon>Actinomycetota</taxon>
        <taxon>Actinomycetes</taxon>
        <taxon>Micrococcales</taxon>
        <taxon>Brevibacteriaceae</taxon>
        <taxon>Spelaeicoccus</taxon>
    </lineage>
</organism>
<dbReference type="InterPro" id="IPR003848">
    <property type="entry name" value="DUF218"/>
</dbReference>
<evidence type="ECO:0000313" key="3">
    <source>
        <dbReference type="EMBL" id="NYI68054.1"/>
    </source>
</evidence>
<keyword evidence="4" id="KW-1185">Reference proteome</keyword>
<dbReference type="PANTHER" id="PTHR30336:SF20">
    <property type="entry name" value="DUF218 DOMAIN-CONTAINING PROTEIN"/>
    <property type="match status" value="1"/>
</dbReference>
<dbReference type="InterPro" id="IPR014729">
    <property type="entry name" value="Rossmann-like_a/b/a_fold"/>
</dbReference>
<reference evidence="3 4" key="1">
    <citation type="submission" date="2020-07" db="EMBL/GenBank/DDBJ databases">
        <title>Sequencing the genomes of 1000 actinobacteria strains.</title>
        <authorList>
            <person name="Klenk H.-P."/>
        </authorList>
    </citation>
    <scope>NUCLEOTIDE SEQUENCE [LARGE SCALE GENOMIC DNA]</scope>
    <source>
        <strain evidence="3 4">DSM 26341</strain>
    </source>
</reference>
<dbReference type="AlphaFoldDB" id="A0A7Z0D387"/>
<sequence length="221" mass="24262">MRNSGWAKATLTVGAVLVAAAEVVHWRASRDAVRAPRYGLPDSGAAHSEVIVVLGFPSFRSGRMHPLQKWRTEIAVRSMNPAAMSTLVFTGAGRPGGKSEAAVMAGYAQHELGIAPDHIVLEEHATTTWQNIRNSMQYLRGADVVKIASDPTHARKGRRYLFLQSPVVGAKLRRTDDYRVGERWWLKIPMLGYAMSAGRRRRPASVGEDPRPAGADITPDR</sequence>
<dbReference type="EMBL" id="JACBZP010000001">
    <property type="protein sequence ID" value="NYI68054.1"/>
    <property type="molecule type" value="Genomic_DNA"/>
</dbReference>
<feature type="domain" description="DUF218" evidence="2">
    <location>
        <begin position="49"/>
        <end position="159"/>
    </location>
</feature>
<protein>
    <submittedName>
        <fullName evidence="3">Uncharacterized SAM-binding protein YcdF (DUF218 family)</fullName>
    </submittedName>
</protein>
<dbReference type="CDD" id="cd06259">
    <property type="entry name" value="YdcF-like"/>
    <property type="match status" value="1"/>
</dbReference>
<dbReference type="RefSeq" id="WP_179428447.1">
    <property type="nucleotide sequence ID" value="NZ_JACBZP010000001.1"/>
</dbReference>
<evidence type="ECO:0000256" key="1">
    <source>
        <dbReference type="SAM" id="MobiDB-lite"/>
    </source>
</evidence>
<dbReference type="InterPro" id="IPR051599">
    <property type="entry name" value="Cell_Envelope_Assoc"/>
</dbReference>
<comment type="caution">
    <text evidence="3">The sequence shown here is derived from an EMBL/GenBank/DDBJ whole genome shotgun (WGS) entry which is preliminary data.</text>
</comment>